<dbReference type="EMBL" id="KB870812">
    <property type="protein sequence ID" value="EOA14237.1"/>
    <property type="molecule type" value="Genomic_DNA"/>
</dbReference>
<dbReference type="InterPro" id="IPR035176">
    <property type="entry name" value="PEP"/>
</dbReference>
<evidence type="ECO:0000256" key="3">
    <source>
        <dbReference type="SAM" id="MobiDB-lite"/>
    </source>
</evidence>
<dbReference type="Proteomes" id="UP000029121">
    <property type="component" value="Unassembled WGS sequence"/>
</dbReference>
<proteinExistence type="inferred from homology"/>
<evidence type="ECO:0000313" key="4">
    <source>
        <dbReference type="EMBL" id="EOA14237.1"/>
    </source>
</evidence>
<organism evidence="4 5">
    <name type="scientific">Capsella rubella</name>
    <dbReference type="NCBI Taxonomy" id="81985"/>
    <lineage>
        <taxon>Eukaryota</taxon>
        <taxon>Viridiplantae</taxon>
        <taxon>Streptophyta</taxon>
        <taxon>Embryophyta</taxon>
        <taxon>Tracheophyta</taxon>
        <taxon>Spermatophyta</taxon>
        <taxon>Magnoliopsida</taxon>
        <taxon>eudicotyledons</taxon>
        <taxon>Gunneridae</taxon>
        <taxon>Pentapetalae</taxon>
        <taxon>rosids</taxon>
        <taxon>malvids</taxon>
        <taxon>Brassicales</taxon>
        <taxon>Brassicaceae</taxon>
        <taxon>Camelineae</taxon>
        <taxon>Capsella</taxon>
    </lineage>
</organism>
<name>R0EY70_9BRAS</name>
<keyword evidence="5" id="KW-1185">Reference proteome</keyword>
<reference evidence="5" key="1">
    <citation type="journal article" date="2013" name="Nat. Genet.">
        <title>The Capsella rubella genome and the genomic consequences of rapid mating system evolution.</title>
        <authorList>
            <person name="Slotte T."/>
            <person name="Hazzouri K.M."/>
            <person name="Agren J.A."/>
            <person name="Koenig D."/>
            <person name="Maumus F."/>
            <person name="Guo Y.L."/>
            <person name="Steige K."/>
            <person name="Platts A.E."/>
            <person name="Escobar J.S."/>
            <person name="Newman L.K."/>
            <person name="Wang W."/>
            <person name="Mandakova T."/>
            <person name="Vello E."/>
            <person name="Smith L.M."/>
            <person name="Henz S.R."/>
            <person name="Steffen J."/>
            <person name="Takuno S."/>
            <person name="Brandvain Y."/>
            <person name="Coop G."/>
            <person name="Andolfatto P."/>
            <person name="Hu T.T."/>
            <person name="Blanchette M."/>
            <person name="Clark R.M."/>
            <person name="Quesneville H."/>
            <person name="Nordborg M."/>
            <person name="Gaut B.S."/>
            <person name="Lysak M.A."/>
            <person name="Jenkins J."/>
            <person name="Grimwood J."/>
            <person name="Chapman J."/>
            <person name="Prochnik S."/>
            <person name="Shu S."/>
            <person name="Rokhsar D."/>
            <person name="Schmutz J."/>
            <person name="Weigel D."/>
            <person name="Wright S.I."/>
        </authorList>
    </citation>
    <scope>NUCLEOTIDE SEQUENCE [LARGE SCALE GENOMIC DNA]</scope>
    <source>
        <strain evidence="5">cv. Monte Gargano</strain>
    </source>
</reference>
<sequence length="116" mass="13175">MEKSDRQSEEATYLWIPLQYLDQTLKAILRCLGLFHQDSPTTTKTASSPGTSTQLEEEEEEEEDVTVKEEEEEEEEVVVTSRGLNRGVVVKSRATKVQAKSRGKETVSRGRRGQHH</sequence>
<accession>R0EY70</accession>
<feature type="compositionally biased region" description="Polar residues" evidence="3">
    <location>
        <begin position="38"/>
        <end position="54"/>
    </location>
</feature>
<evidence type="ECO:0008006" key="6">
    <source>
        <dbReference type="Google" id="ProtNLM"/>
    </source>
</evidence>
<gene>
    <name evidence="4" type="ORF">CARUB_v10027392mg</name>
</gene>
<dbReference type="KEGG" id="crb:17877338"/>
<keyword evidence="2" id="KW-0611">Plant defense</keyword>
<dbReference type="AlphaFoldDB" id="R0EY70"/>
<dbReference type="STRING" id="81985.R0EY70"/>
<dbReference type="OrthoDB" id="1085829at2759"/>
<protein>
    <recommendedName>
        <fullName evidence="6">Elicitor peptide 1</fullName>
    </recommendedName>
</protein>
<feature type="region of interest" description="Disordered" evidence="3">
    <location>
        <begin position="93"/>
        <end position="116"/>
    </location>
</feature>
<feature type="compositionally biased region" description="Acidic residues" evidence="3">
    <location>
        <begin position="55"/>
        <end position="77"/>
    </location>
</feature>
<feature type="region of interest" description="Disordered" evidence="3">
    <location>
        <begin position="37"/>
        <end position="81"/>
    </location>
</feature>
<dbReference type="GO" id="GO:0045087">
    <property type="term" value="P:innate immune response"/>
    <property type="evidence" value="ECO:0007669"/>
    <property type="project" value="InterPro"/>
</dbReference>
<evidence type="ECO:0000313" key="5">
    <source>
        <dbReference type="Proteomes" id="UP000029121"/>
    </source>
</evidence>
<evidence type="ECO:0000256" key="2">
    <source>
        <dbReference type="ARBA" id="ARBA00022821"/>
    </source>
</evidence>
<comment type="similarity">
    <text evidence="1">Belongs to the brassicaceae elicitor peptide family.</text>
</comment>
<evidence type="ECO:0000256" key="1">
    <source>
        <dbReference type="ARBA" id="ARBA00011021"/>
    </source>
</evidence>
<dbReference type="Pfam" id="PF17232">
    <property type="entry name" value="Pep1_7"/>
    <property type="match status" value="1"/>
</dbReference>